<organism evidence="2 3">
    <name type="scientific">Choanephora cucurbitarum</name>
    <dbReference type="NCBI Taxonomy" id="101091"/>
    <lineage>
        <taxon>Eukaryota</taxon>
        <taxon>Fungi</taxon>
        <taxon>Fungi incertae sedis</taxon>
        <taxon>Mucoromycota</taxon>
        <taxon>Mucoromycotina</taxon>
        <taxon>Mucoromycetes</taxon>
        <taxon>Mucorales</taxon>
        <taxon>Mucorineae</taxon>
        <taxon>Choanephoraceae</taxon>
        <taxon>Choanephoroideae</taxon>
        <taxon>Choanephora</taxon>
    </lineage>
</organism>
<feature type="compositionally biased region" description="Basic and acidic residues" evidence="1">
    <location>
        <begin position="115"/>
        <end position="125"/>
    </location>
</feature>
<dbReference type="OrthoDB" id="2288617at2759"/>
<sequence>MSEFILFPSSTPSKLSACPSTKIPQTTDWILQDFYDTQLQGHHQFSDDLIASWFEYSNVVALEDDPLPDLDSARSSDYGDDAEEELTRYIEMFPTPTSLKPDRFHSADEMPPNQLDDRGRSDRYLTKRKSTSSFSSFRSVMHLFQGKKLKSERKSKADGSNRLFDYFRRH</sequence>
<dbReference type="InParanoid" id="A0A1C7MXF6"/>
<gene>
    <name evidence="2" type="ORF">A0J61_10448</name>
</gene>
<evidence type="ECO:0000256" key="1">
    <source>
        <dbReference type="SAM" id="MobiDB-lite"/>
    </source>
</evidence>
<evidence type="ECO:0000313" key="3">
    <source>
        <dbReference type="Proteomes" id="UP000093000"/>
    </source>
</evidence>
<evidence type="ECO:0000313" key="2">
    <source>
        <dbReference type="EMBL" id="OBZ81503.1"/>
    </source>
</evidence>
<dbReference type="AlphaFoldDB" id="A0A1C7MXF6"/>
<feature type="region of interest" description="Disordered" evidence="1">
    <location>
        <begin position="95"/>
        <end position="133"/>
    </location>
</feature>
<comment type="caution">
    <text evidence="2">The sequence shown here is derived from an EMBL/GenBank/DDBJ whole genome shotgun (WGS) entry which is preliminary data.</text>
</comment>
<protein>
    <submittedName>
        <fullName evidence="2">Uncharacterized protein</fullName>
    </submittedName>
</protein>
<accession>A0A1C7MXF6</accession>
<reference evidence="2 3" key="1">
    <citation type="submission" date="2016-03" db="EMBL/GenBank/DDBJ databases">
        <title>Choanephora cucurbitarum.</title>
        <authorList>
            <person name="Min B."/>
            <person name="Park H."/>
            <person name="Park J.-H."/>
            <person name="Shin H.-D."/>
            <person name="Choi I.-G."/>
        </authorList>
    </citation>
    <scope>NUCLEOTIDE SEQUENCE [LARGE SCALE GENOMIC DNA]</scope>
    <source>
        <strain evidence="2 3">KUS-F28377</strain>
    </source>
</reference>
<keyword evidence="3" id="KW-1185">Reference proteome</keyword>
<dbReference type="Proteomes" id="UP000093000">
    <property type="component" value="Unassembled WGS sequence"/>
</dbReference>
<name>A0A1C7MXF6_9FUNG</name>
<proteinExistence type="predicted"/>
<dbReference type="EMBL" id="LUGH01001178">
    <property type="protein sequence ID" value="OBZ81503.1"/>
    <property type="molecule type" value="Genomic_DNA"/>
</dbReference>